<organism evidence="1">
    <name type="scientific">virus sp. ctx9V1</name>
    <dbReference type="NCBI Taxonomy" id="2828001"/>
    <lineage>
        <taxon>Viruses</taxon>
    </lineage>
</organism>
<name>A0A8S5RD05_9VIRU</name>
<reference evidence="1" key="1">
    <citation type="journal article" date="2021" name="Proc. Natl. Acad. Sci. U.S.A.">
        <title>A Catalog of Tens of Thousands of Viruses from Human Metagenomes Reveals Hidden Associations with Chronic Diseases.</title>
        <authorList>
            <person name="Tisza M.J."/>
            <person name="Buck C.B."/>
        </authorList>
    </citation>
    <scope>NUCLEOTIDE SEQUENCE</scope>
    <source>
        <strain evidence="1">Ctx9V1</strain>
    </source>
</reference>
<protein>
    <submittedName>
        <fullName evidence="1">Reticulon-4-like protein</fullName>
    </submittedName>
</protein>
<evidence type="ECO:0000313" key="1">
    <source>
        <dbReference type="EMBL" id="DAE29231.1"/>
    </source>
</evidence>
<sequence>MVKTPHCIRIYYSVMEVVEKKPYWRRLLYLRQSS</sequence>
<accession>A0A8S5RD05</accession>
<dbReference type="EMBL" id="BK059093">
    <property type="protein sequence ID" value="DAE29231.1"/>
    <property type="molecule type" value="Genomic_DNA"/>
</dbReference>
<proteinExistence type="predicted"/>